<evidence type="ECO:0000313" key="2">
    <source>
        <dbReference type="EMBL" id="TXD37413.1"/>
    </source>
</evidence>
<feature type="region of interest" description="Disordered" evidence="1">
    <location>
        <begin position="210"/>
        <end position="235"/>
    </location>
</feature>
<accession>A0A5C6X6F7</accession>
<organism evidence="2 3">
    <name type="scientific">Lujinxingia vulgaris</name>
    <dbReference type="NCBI Taxonomy" id="2600176"/>
    <lineage>
        <taxon>Bacteria</taxon>
        <taxon>Deltaproteobacteria</taxon>
        <taxon>Bradymonadales</taxon>
        <taxon>Lujinxingiaceae</taxon>
        <taxon>Lujinxingia</taxon>
    </lineage>
</organism>
<protein>
    <submittedName>
        <fullName evidence="2">Uncharacterized protein</fullName>
    </submittedName>
</protein>
<feature type="compositionally biased region" description="Basic and acidic residues" evidence="1">
    <location>
        <begin position="220"/>
        <end position="235"/>
    </location>
</feature>
<dbReference type="RefSeq" id="WP_146974043.1">
    <property type="nucleotide sequence ID" value="NZ_VOSL01000040.1"/>
</dbReference>
<feature type="region of interest" description="Disordered" evidence="1">
    <location>
        <begin position="25"/>
        <end position="55"/>
    </location>
</feature>
<comment type="caution">
    <text evidence="2">The sequence shown here is derived from an EMBL/GenBank/DDBJ whole genome shotgun (WGS) entry which is preliminary data.</text>
</comment>
<dbReference type="AlphaFoldDB" id="A0A5C6X6F7"/>
<feature type="compositionally biased region" description="Basic and acidic residues" evidence="1">
    <location>
        <begin position="32"/>
        <end position="51"/>
    </location>
</feature>
<proteinExistence type="predicted"/>
<gene>
    <name evidence="2" type="ORF">FRC96_08335</name>
</gene>
<dbReference type="EMBL" id="VOSL01000040">
    <property type="protein sequence ID" value="TXD37413.1"/>
    <property type="molecule type" value="Genomic_DNA"/>
</dbReference>
<sequence>MPTHLRHLLIALGILLVAASCRGEEAQAPGDDPERKEQRAREPEPAPEPREVFGLPLPPDYSDRLEISETMVTVHTRMTVEELSAFFRSRLVDYEYVEMSGRVRVLPLRPHSPSLEFYMIAGRHGQRVIDYHAAPDLAAREAARAQSLEAIAEKDEDLARALEYARENPTPNRGERAPWLSAMRGKPVELRTASGELLAPGAVWGEPYTPPPGSPLYGEQNRENFGRPFGDWRMH</sequence>
<dbReference type="Proteomes" id="UP000321046">
    <property type="component" value="Unassembled WGS sequence"/>
</dbReference>
<dbReference type="OrthoDB" id="5506388at2"/>
<dbReference type="PROSITE" id="PS51257">
    <property type="entry name" value="PROKAR_LIPOPROTEIN"/>
    <property type="match status" value="1"/>
</dbReference>
<evidence type="ECO:0000256" key="1">
    <source>
        <dbReference type="SAM" id="MobiDB-lite"/>
    </source>
</evidence>
<evidence type="ECO:0000313" key="3">
    <source>
        <dbReference type="Proteomes" id="UP000321046"/>
    </source>
</evidence>
<reference evidence="2 3" key="1">
    <citation type="submission" date="2019-08" db="EMBL/GenBank/DDBJ databases">
        <title>Bradymonadales sp. TMQ2.</title>
        <authorList>
            <person name="Liang Q."/>
        </authorList>
    </citation>
    <scope>NUCLEOTIDE SEQUENCE [LARGE SCALE GENOMIC DNA]</scope>
    <source>
        <strain evidence="2 3">TMQ2</strain>
    </source>
</reference>
<name>A0A5C6X6F7_9DELT</name>